<keyword evidence="1" id="KW-1133">Transmembrane helix</keyword>
<gene>
    <name evidence="2" type="ORF">CAMGR0001_0551</name>
</gene>
<keyword evidence="1" id="KW-0472">Membrane</keyword>
<sequence>MQFYDSERKAVEKVSLGLNYKGIDEFYIYDKQRDILRFDLLQDRKVRIWYSKFPFPFKTKTAYQILILDDNLGERESIKGHRYFMRFADRGYYITPKKWFMLAMSHMVLIFIVLDTISKFKRENCDKL</sequence>
<keyword evidence="1" id="KW-0812">Transmembrane</keyword>
<comment type="caution">
    <text evidence="2">The sequence shown here is derived from an EMBL/GenBank/DDBJ whole genome shotgun (WGS) entry which is preliminary data.</text>
</comment>
<protein>
    <submittedName>
        <fullName evidence="2">Uncharacterized protein</fullName>
    </submittedName>
</protein>
<evidence type="ECO:0000256" key="1">
    <source>
        <dbReference type="SAM" id="Phobius"/>
    </source>
</evidence>
<dbReference type="EMBL" id="ACYG01000024">
    <property type="protein sequence ID" value="EEV17719.1"/>
    <property type="molecule type" value="Genomic_DNA"/>
</dbReference>
<dbReference type="AlphaFoldDB" id="C8PHV5"/>
<feature type="transmembrane region" description="Helical" evidence="1">
    <location>
        <begin position="99"/>
        <end position="117"/>
    </location>
</feature>
<dbReference type="Proteomes" id="UP000005709">
    <property type="component" value="Unassembled WGS sequence"/>
</dbReference>
<name>C8PHV5_9BACT</name>
<keyword evidence="3" id="KW-1185">Reference proteome</keyword>
<evidence type="ECO:0000313" key="2">
    <source>
        <dbReference type="EMBL" id="EEV17719.1"/>
    </source>
</evidence>
<accession>C8PHV5</accession>
<organism evidence="2 3">
    <name type="scientific">Campylobacter gracilis RM3268</name>
    <dbReference type="NCBI Taxonomy" id="553220"/>
    <lineage>
        <taxon>Bacteria</taxon>
        <taxon>Pseudomonadati</taxon>
        <taxon>Campylobacterota</taxon>
        <taxon>Epsilonproteobacteria</taxon>
        <taxon>Campylobacterales</taxon>
        <taxon>Campylobacteraceae</taxon>
        <taxon>Campylobacter</taxon>
    </lineage>
</organism>
<evidence type="ECO:0000313" key="3">
    <source>
        <dbReference type="Proteomes" id="UP000005709"/>
    </source>
</evidence>
<reference evidence="2 3" key="1">
    <citation type="submission" date="2009-07" db="EMBL/GenBank/DDBJ databases">
        <authorList>
            <person name="Madupu R."/>
            <person name="Sebastian Y."/>
            <person name="Durkin A.S."/>
            <person name="Torralba M."/>
            <person name="Methe B."/>
            <person name="Sutton G.G."/>
            <person name="Strausberg R.L."/>
            <person name="Nelson K.E."/>
        </authorList>
    </citation>
    <scope>NUCLEOTIDE SEQUENCE [LARGE SCALE GENOMIC DNA]</scope>
    <source>
        <strain evidence="2 3">RM3268</strain>
    </source>
</reference>
<proteinExistence type="predicted"/>